<dbReference type="PROSITE" id="PS00012">
    <property type="entry name" value="PHOSPHOPANTETHEINE"/>
    <property type="match status" value="1"/>
</dbReference>
<accession>A0ABX5WY98</accession>
<organism evidence="4 5">
    <name type="scientific">Shewanella psychropiezotolerans</name>
    <dbReference type="NCBI Taxonomy" id="2593655"/>
    <lineage>
        <taxon>Bacteria</taxon>
        <taxon>Pseudomonadati</taxon>
        <taxon>Pseudomonadota</taxon>
        <taxon>Gammaproteobacteria</taxon>
        <taxon>Alteromonadales</taxon>
        <taxon>Shewanellaceae</taxon>
        <taxon>Shewanella</taxon>
    </lineage>
</organism>
<keyword evidence="2" id="KW-0597">Phosphoprotein</keyword>
<dbReference type="PANTHER" id="PTHR44845">
    <property type="entry name" value="CARRIER DOMAIN-CONTAINING PROTEIN"/>
    <property type="match status" value="1"/>
</dbReference>
<dbReference type="Pfam" id="PF00550">
    <property type="entry name" value="PP-binding"/>
    <property type="match status" value="1"/>
</dbReference>
<dbReference type="InterPro" id="IPR036736">
    <property type="entry name" value="ACP-like_sf"/>
</dbReference>
<proteinExistence type="predicted"/>
<name>A0ABX5WY98_9GAMM</name>
<dbReference type="InterPro" id="IPR009081">
    <property type="entry name" value="PP-bd_ACP"/>
</dbReference>
<evidence type="ECO:0000259" key="3">
    <source>
        <dbReference type="PROSITE" id="PS50075"/>
    </source>
</evidence>
<evidence type="ECO:0000313" key="4">
    <source>
        <dbReference type="EMBL" id="QDO84083.1"/>
    </source>
</evidence>
<feature type="domain" description="Carrier" evidence="3">
    <location>
        <begin position="51"/>
        <end position="126"/>
    </location>
</feature>
<sequence>MFRNALKETLPEYMVPATFTQMTELPLSINGKLDRHALPEPKFVAVDNYVAPRDEHEKDICVIWQDVLGLQRVGINDDFFKIGGESISAIRLSHRVTAELGYQVSVANIFSYPTILSLLENIDFNKQSTTYGEL</sequence>
<dbReference type="Gene3D" id="3.30.300.30">
    <property type="match status" value="1"/>
</dbReference>
<dbReference type="InterPro" id="IPR045851">
    <property type="entry name" value="AMP-bd_C_sf"/>
</dbReference>
<evidence type="ECO:0000256" key="1">
    <source>
        <dbReference type="ARBA" id="ARBA00022450"/>
    </source>
</evidence>
<dbReference type="SUPFAM" id="SSF56801">
    <property type="entry name" value="Acetyl-CoA synthetase-like"/>
    <property type="match status" value="1"/>
</dbReference>
<keyword evidence="5" id="KW-1185">Reference proteome</keyword>
<dbReference type="RefSeq" id="WP_144046449.1">
    <property type="nucleotide sequence ID" value="NZ_CP041614.1"/>
</dbReference>
<evidence type="ECO:0000256" key="2">
    <source>
        <dbReference type="ARBA" id="ARBA00022553"/>
    </source>
</evidence>
<dbReference type="PANTHER" id="PTHR44845:SF6">
    <property type="entry name" value="BETA-ALANINE-ACTIVATING ENZYME"/>
    <property type="match status" value="1"/>
</dbReference>
<dbReference type="Proteomes" id="UP000315947">
    <property type="component" value="Chromosome"/>
</dbReference>
<dbReference type="SUPFAM" id="SSF47336">
    <property type="entry name" value="ACP-like"/>
    <property type="match status" value="1"/>
</dbReference>
<dbReference type="InterPro" id="IPR006162">
    <property type="entry name" value="Ppantetheine_attach_site"/>
</dbReference>
<protein>
    <recommendedName>
        <fullName evidence="3">Carrier domain-containing protein</fullName>
    </recommendedName>
</protein>
<dbReference type="PROSITE" id="PS50075">
    <property type="entry name" value="CARRIER"/>
    <property type="match status" value="1"/>
</dbReference>
<keyword evidence="1" id="KW-0596">Phosphopantetheine</keyword>
<gene>
    <name evidence="4" type="ORF">FM037_13640</name>
</gene>
<dbReference type="EMBL" id="CP041614">
    <property type="protein sequence ID" value="QDO84083.1"/>
    <property type="molecule type" value="Genomic_DNA"/>
</dbReference>
<evidence type="ECO:0000313" key="5">
    <source>
        <dbReference type="Proteomes" id="UP000315947"/>
    </source>
</evidence>
<dbReference type="InterPro" id="IPR029058">
    <property type="entry name" value="AB_hydrolase_fold"/>
</dbReference>
<reference evidence="4 5" key="1">
    <citation type="submission" date="2019-07" db="EMBL/GenBank/DDBJ databases">
        <title>Shewanella sp. YLB-06 whole genomic sequence.</title>
        <authorList>
            <person name="Yu L."/>
        </authorList>
    </citation>
    <scope>NUCLEOTIDE SEQUENCE [LARGE SCALE GENOMIC DNA]</scope>
    <source>
        <strain evidence="4 5">YLB-06</strain>
    </source>
</reference>
<dbReference type="Gene3D" id="3.40.50.1820">
    <property type="entry name" value="alpha/beta hydrolase"/>
    <property type="match status" value="1"/>
</dbReference>